<comment type="catalytic activity">
    <reaction evidence="1">
        <text>ATP + protein L-histidine = ADP + protein N-phospho-L-histidine.</text>
        <dbReference type="EC" id="2.7.13.3"/>
    </reaction>
</comment>
<evidence type="ECO:0000256" key="2">
    <source>
        <dbReference type="ARBA" id="ARBA00004651"/>
    </source>
</evidence>
<dbReference type="SUPFAM" id="SSF55874">
    <property type="entry name" value="ATPase domain of HSP90 chaperone/DNA topoisomerase II/histidine kinase"/>
    <property type="match status" value="1"/>
</dbReference>
<organism evidence="13 14">
    <name type="scientific">Cellulosilyticum lentocellum (strain ATCC 49066 / DSM 5427 / NCIMB 11756 / RHM5)</name>
    <name type="common">Clostridium lentocellum</name>
    <dbReference type="NCBI Taxonomy" id="642492"/>
    <lineage>
        <taxon>Bacteria</taxon>
        <taxon>Bacillati</taxon>
        <taxon>Bacillota</taxon>
        <taxon>Clostridia</taxon>
        <taxon>Lachnospirales</taxon>
        <taxon>Cellulosilyticaceae</taxon>
        <taxon>Cellulosilyticum</taxon>
    </lineage>
</organism>
<dbReference type="HOGENOM" id="CLU_000445_13_0_9"/>
<evidence type="ECO:0000256" key="7">
    <source>
        <dbReference type="ARBA" id="ARBA00022777"/>
    </source>
</evidence>
<evidence type="ECO:0000256" key="6">
    <source>
        <dbReference type="ARBA" id="ARBA00022692"/>
    </source>
</evidence>
<keyword evidence="5" id="KW-0808">Transferase</keyword>
<evidence type="ECO:0000256" key="9">
    <source>
        <dbReference type="ARBA" id="ARBA00023012"/>
    </source>
</evidence>
<dbReference type="GO" id="GO:0004721">
    <property type="term" value="F:phosphoprotein phosphatase activity"/>
    <property type="evidence" value="ECO:0007669"/>
    <property type="project" value="TreeGrafter"/>
</dbReference>
<dbReference type="Gene3D" id="3.30.565.10">
    <property type="entry name" value="Histidine kinase-like ATPase, C-terminal domain"/>
    <property type="match status" value="1"/>
</dbReference>
<dbReference type="GO" id="GO:0016036">
    <property type="term" value="P:cellular response to phosphate starvation"/>
    <property type="evidence" value="ECO:0007669"/>
    <property type="project" value="TreeGrafter"/>
</dbReference>
<keyword evidence="7 13" id="KW-0418">Kinase</keyword>
<dbReference type="KEGG" id="cle:Clole_0425"/>
<evidence type="ECO:0000313" key="13">
    <source>
        <dbReference type="EMBL" id="ADZ82167.1"/>
    </source>
</evidence>
<dbReference type="InterPro" id="IPR005467">
    <property type="entry name" value="His_kinase_dom"/>
</dbReference>
<keyword evidence="9" id="KW-0902">Two-component regulatory system</keyword>
<dbReference type="GO" id="GO:0005886">
    <property type="term" value="C:plasma membrane"/>
    <property type="evidence" value="ECO:0007669"/>
    <property type="project" value="UniProtKB-SubCell"/>
</dbReference>
<evidence type="ECO:0000313" key="14">
    <source>
        <dbReference type="Proteomes" id="UP000008467"/>
    </source>
</evidence>
<accession>F2JKK7</accession>
<evidence type="ECO:0000256" key="4">
    <source>
        <dbReference type="ARBA" id="ARBA00022475"/>
    </source>
</evidence>
<dbReference type="SMART" id="SM00387">
    <property type="entry name" value="HATPase_c"/>
    <property type="match status" value="1"/>
</dbReference>
<dbReference type="STRING" id="642492.Clole_0425"/>
<evidence type="ECO:0000256" key="8">
    <source>
        <dbReference type="ARBA" id="ARBA00022989"/>
    </source>
</evidence>
<dbReference type="GO" id="GO:0000155">
    <property type="term" value="F:phosphorelay sensor kinase activity"/>
    <property type="evidence" value="ECO:0007669"/>
    <property type="project" value="TreeGrafter"/>
</dbReference>
<sequence>MEKKSVGALAFLWLKDHRKSIVLYLVLMFLYCVVAALSKIPMGPIIYSTYVFGFIGIVICLWDYQKYVKKYHALLNVYENRGISLEQLPMSKNLIEETYQEILKALYDNQQAAKMQLGEQKTEMSDYYTLWAHQIKTPIAAMKLLLEQKEEQNGYMLETELFKIEQYVEMVLQYLRLESISSDLVLKPYSLQDIVRQAVKKYAMSFIGKKLTLQLEPFEETVLTDEKWISFVIEQILSNSLKYTQTGSITISVEDTEEETKLMIKDTGIGISPEDLPRICDRGFTGYNGRMDKKSTGIGLYLCKQVTTRLSHHLEITSVVGKGTTVTLGFRKNKKI</sequence>
<dbReference type="PANTHER" id="PTHR45453:SF2">
    <property type="entry name" value="HISTIDINE KINASE"/>
    <property type="match status" value="1"/>
</dbReference>
<dbReference type="PANTHER" id="PTHR45453">
    <property type="entry name" value="PHOSPHATE REGULON SENSOR PROTEIN PHOR"/>
    <property type="match status" value="1"/>
</dbReference>
<dbReference type="EMBL" id="CP002582">
    <property type="protein sequence ID" value="ADZ82167.1"/>
    <property type="molecule type" value="Genomic_DNA"/>
</dbReference>
<feature type="transmembrane region" description="Helical" evidence="11">
    <location>
        <begin position="44"/>
        <end position="64"/>
    </location>
</feature>
<dbReference type="EC" id="2.7.13.3" evidence="3"/>
<dbReference type="eggNOG" id="COG2205">
    <property type="taxonomic scope" value="Bacteria"/>
</dbReference>
<dbReference type="AlphaFoldDB" id="F2JKK7"/>
<dbReference type="InterPro" id="IPR050351">
    <property type="entry name" value="BphY/WalK/GraS-like"/>
</dbReference>
<protein>
    <recommendedName>
        <fullName evidence="3">histidine kinase</fullName>
        <ecNumber evidence="3">2.7.13.3</ecNumber>
    </recommendedName>
</protein>
<dbReference type="InterPro" id="IPR004358">
    <property type="entry name" value="Sig_transdc_His_kin-like_C"/>
</dbReference>
<gene>
    <name evidence="13" type="ordered locus">Clole_0425</name>
</gene>
<keyword evidence="10 11" id="KW-0472">Membrane</keyword>
<dbReference type="RefSeq" id="WP_013655468.1">
    <property type="nucleotide sequence ID" value="NC_015275.1"/>
</dbReference>
<keyword evidence="6 11" id="KW-0812">Transmembrane</keyword>
<dbReference type="PROSITE" id="PS50109">
    <property type="entry name" value="HIS_KIN"/>
    <property type="match status" value="1"/>
</dbReference>
<dbReference type="Pfam" id="PF02518">
    <property type="entry name" value="HATPase_c"/>
    <property type="match status" value="1"/>
</dbReference>
<evidence type="ECO:0000256" key="11">
    <source>
        <dbReference type="SAM" id="Phobius"/>
    </source>
</evidence>
<comment type="subcellular location">
    <subcellularLocation>
        <location evidence="2">Cell membrane</location>
        <topology evidence="2">Multi-pass membrane protein</topology>
    </subcellularLocation>
</comment>
<evidence type="ECO:0000256" key="10">
    <source>
        <dbReference type="ARBA" id="ARBA00023136"/>
    </source>
</evidence>
<dbReference type="InterPro" id="IPR036890">
    <property type="entry name" value="HATPase_C_sf"/>
</dbReference>
<evidence type="ECO:0000256" key="1">
    <source>
        <dbReference type="ARBA" id="ARBA00000085"/>
    </source>
</evidence>
<evidence type="ECO:0000259" key="12">
    <source>
        <dbReference type="PROSITE" id="PS50109"/>
    </source>
</evidence>
<evidence type="ECO:0000256" key="5">
    <source>
        <dbReference type="ARBA" id="ARBA00022679"/>
    </source>
</evidence>
<dbReference type="PRINTS" id="PR00344">
    <property type="entry name" value="BCTRLSENSOR"/>
</dbReference>
<keyword evidence="4" id="KW-1003">Cell membrane</keyword>
<dbReference type="InterPro" id="IPR003594">
    <property type="entry name" value="HATPase_dom"/>
</dbReference>
<feature type="transmembrane region" description="Helical" evidence="11">
    <location>
        <begin position="21"/>
        <end position="38"/>
    </location>
</feature>
<feature type="domain" description="Histidine kinase" evidence="12">
    <location>
        <begin position="130"/>
        <end position="334"/>
    </location>
</feature>
<name>F2JKK7_CELLD</name>
<dbReference type="Proteomes" id="UP000008467">
    <property type="component" value="Chromosome"/>
</dbReference>
<keyword evidence="14" id="KW-1185">Reference proteome</keyword>
<evidence type="ECO:0000256" key="3">
    <source>
        <dbReference type="ARBA" id="ARBA00012438"/>
    </source>
</evidence>
<proteinExistence type="predicted"/>
<keyword evidence="8 11" id="KW-1133">Transmembrane helix</keyword>
<reference evidence="13 14" key="1">
    <citation type="journal article" date="2011" name="J. Bacteriol.">
        <title>Complete genome sequence of the cellulose-degrading bacterium Cellulosilyticum lentocellum.</title>
        <authorList>
            <consortium name="US DOE Joint Genome Institute"/>
            <person name="Miller D.A."/>
            <person name="Suen G."/>
            <person name="Bruce D."/>
            <person name="Copeland A."/>
            <person name="Cheng J.F."/>
            <person name="Detter C."/>
            <person name="Goodwin L.A."/>
            <person name="Han C.S."/>
            <person name="Hauser L.J."/>
            <person name="Land M.L."/>
            <person name="Lapidus A."/>
            <person name="Lucas S."/>
            <person name="Meincke L."/>
            <person name="Pitluck S."/>
            <person name="Tapia R."/>
            <person name="Teshima H."/>
            <person name="Woyke T."/>
            <person name="Fox B.G."/>
            <person name="Angert E.R."/>
            <person name="Currie C.R."/>
        </authorList>
    </citation>
    <scope>NUCLEOTIDE SEQUENCE [LARGE SCALE GENOMIC DNA]</scope>
    <source>
        <strain evidence="14">ATCC 49066 / DSM 5427 / NCIMB 11756 / RHM5</strain>
    </source>
</reference>